<dbReference type="Gene3D" id="3.40.190.290">
    <property type="match status" value="1"/>
</dbReference>
<reference evidence="6 7" key="1">
    <citation type="submission" date="2019-12" db="EMBL/GenBank/DDBJ databases">
        <title>Shinella granuli gen. nov., sp. nov., and proposal of the reclassification of Zoogloea ramigera ATCC 19623 as Shinella zoogloeoides sp. nov.</title>
        <authorList>
            <person name="Gao J."/>
        </authorList>
    </citation>
    <scope>NUCLEOTIDE SEQUENCE [LARGE SCALE GENOMIC DNA]</scope>
    <source>
        <strain evidence="6 7">DSM 287</strain>
    </source>
</reference>
<dbReference type="EMBL" id="WUML01000018">
    <property type="protein sequence ID" value="MXO02134.1"/>
    <property type="molecule type" value="Genomic_DNA"/>
</dbReference>
<dbReference type="GO" id="GO:0005829">
    <property type="term" value="C:cytosol"/>
    <property type="evidence" value="ECO:0007669"/>
    <property type="project" value="TreeGrafter"/>
</dbReference>
<dbReference type="InterPro" id="IPR036388">
    <property type="entry name" value="WH-like_DNA-bd_sf"/>
</dbReference>
<dbReference type="AlphaFoldDB" id="A0A6N8TLY3"/>
<accession>A0A6N8TLY3</accession>
<feature type="domain" description="HTH lysR-type" evidence="5">
    <location>
        <begin position="6"/>
        <end position="63"/>
    </location>
</feature>
<protein>
    <submittedName>
        <fullName evidence="6">LysR family transcriptional regulator</fullName>
    </submittedName>
</protein>
<dbReference type="Proteomes" id="UP000440304">
    <property type="component" value="Unassembled WGS sequence"/>
</dbReference>
<dbReference type="InterPro" id="IPR050950">
    <property type="entry name" value="HTH-type_LysR_regulators"/>
</dbReference>
<dbReference type="PROSITE" id="PS50931">
    <property type="entry name" value="HTH_LYSR"/>
    <property type="match status" value="1"/>
</dbReference>
<keyword evidence="2" id="KW-0805">Transcription regulation</keyword>
<name>A0A6N8TLY3_SHIZO</name>
<keyword evidence="4" id="KW-0804">Transcription</keyword>
<dbReference type="InterPro" id="IPR005119">
    <property type="entry name" value="LysR_subst-bd"/>
</dbReference>
<keyword evidence="3" id="KW-0238">DNA-binding</keyword>
<dbReference type="GO" id="GO:0003700">
    <property type="term" value="F:DNA-binding transcription factor activity"/>
    <property type="evidence" value="ECO:0007669"/>
    <property type="project" value="InterPro"/>
</dbReference>
<evidence type="ECO:0000256" key="3">
    <source>
        <dbReference type="ARBA" id="ARBA00023125"/>
    </source>
</evidence>
<dbReference type="PANTHER" id="PTHR30419:SF8">
    <property type="entry name" value="NITROGEN ASSIMILATION TRANSCRIPTIONAL ACTIVATOR-RELATED"/>
    <property type="match status" value="1"/>
</dbReference>
<dbReference type="OrthoDB" id="7809623at2"/>
<gene>
    <name evidence="6" type="ORF">GR156_17570</name>
</gene>
<dbReference type="Pfam" id="PF03466">
    <property type="entry name" value="LysR_substrate"/>
    <property type="match status" value="1"/>
</dbReference>
<dbReference type="Gene3D" id="1.10.10.10">
    <property type="entry name" value="Winged helix-like DNA-binding domain superfamily/Winged helix DNA-binding domain"/>
    <property type="match status" value="1"/>
</dbReference>
<dbReference type="SUPFAM" id="SSF53850">
    <property type="entry name" value="Periplasmic binding protein-like II"/>
    <property type="match status" value="1"/>
</dbReference>
<dbReference type="PANTHER" id="PTHR30419">
    <property type="entry name" value="HTH-TYPE TRANSCRIPTIONAL REGULATOR YBHD"/>
    <property type="match status" value="1"/>
</dbReference>
<evidence type="ECO:0000256" key="4">
    <source>
        <dbReference type="ARBA" id="ARBA00023163"/>
    </source>
</evidence>
<evidence type="ECO:0000256" key="2">
    <source>
        <dbReference type="ARBA" id="ARBA00023015"/>
    </source>
</evidence>
<dbReference type="Pfam" id="PF00126">
    <property type="entry name" value="HTH_1"/>
    <property type="match status" value="1"/>
</dbReference>
<comment type="caution">
    <text evidence="6">The sequence shown here is derived from an EMBL/GenBank/DDBJ whole genome shotgun (WGS) entry which is preliminary data.</text>
</comment>
<evidence type="ECO:0000313" key="6">
    <source>
        <dbReference type="EMBL" id="MXO02134.1"/>
    </source>
</evidence>
<evidence type="ECO:0000256" key="1">
    <source>
        <dbReference type="ARBA" id="ARBA00009437"/>
    </source>
</evidence>
<dbReference type="RefSeq" id="WP_160787436.1">
    <property type="nucleotide sequence ID" value="NZ_CP086611.1"/>
</dbReference>
<proteinExistence type="inferred from homology"/>
<sequence length="309" mass="33826">MKAHYLKLNQLRFLAALKRKGKLSLAAEEMNISQPAASRTLAEIEALVGRQICTRNAHGFVFNEFGNVLAARANRIVAEVENIGRDMQEVADGLRGRVRIGAVTAAAVAYALPASLALRAQAPHAQLQIDVEPSLTLMQRMRAGEYDFVLARVSAADDPAAYDVRPIGEEVLSFAVRDQHPLAGRKRLGFPDLSPYDWIIQPAGSPIWSTVAGAFRAERADFPERVTYSASVLLTLTTVSRTDAIAPFAREVANLLMAEDLSARIVTLDMARRVSVPAYNIILNKDALLSPLAQRFLSLIEAEIQRVDP</sequence>
<evidence type="ECO:0000259" key="5">
    <source>
        <dbReference type="PROSITE" id="PS50931"/>
    </source>
</evidence>
<evidence type="ECO:0000313" key="7">
    <source>
        <dbReference type="Proteomes" id="UP000440304"/>
    </source>
</evidence>
<dbReference type="InterPro" id="IPR000847">
    <property type="entry name" value="LysR_HTH_N"/>
</dbReference>
<dbReference type="GO" id="GO:0003677">
    <property type="term" value="F:DNA binding"/>
    <property type="evidence" value="ECO:0007669"/>
    <property type="project" value="UniProtKB-KW"/>
</dbReference>
<organism evidence="6 7">
    <name type="scientific">Shinella zoogloeoides</name>
    <name type="common">Crabtreella saccharophila</name>
    <dbReference type="NCBI Taxonomy" id="352475"/>
    <lineage>
        <taxon>Bacteria</taxon>
        <taxon>Pseudomonadati</taxon>
        <taxon>Pseudomonadota</taxon>
        <taxon>Alphaproteobacteria</taxon>
        <taxon>Hyphomicrobiales</taxon>
        <taxon>Rhizobiaceae</taxon>
        <taxon>Shinella</taxon>
    </lineage>
</organism>
<dbReference type="SUPFAM" id="SSF46785">
    <property type="entry name" value="Winged helix' DNA-binding domain"/>
    <property type="match status" value="1"/>
</dbReference>
<dbReference type="InterPro" id="IPR036390">
    <property type="entry name" value="WH_DNA-bd_sf"/>
</dbReference>
<comment type="similarity">
    <text evidence="1">Belongs to the LysR transcriptional regulatory family.</text>
</comment>